<keyword evidence="3" id="KW-1185">Reference proteome</keyword>
<keyword evidence="2" id="KW-0808">Transferase</keyword>
<dbReference type="Pfam" id="PF04607">
    <property type="entry name" value="RelA_SpoT"/>
    <property type="match status" value="1"/>
</dbReference>
<organism evidence="2 3">
    <name type="scientific">Cryobacterium melibiosiphilum</name>
    <dbReference type="NCBI Taxonomy" id="995039"/>
    <lineage>
        <taxon>Bacteria</taxon>
        <taxon>Bacillati</taxon>
        <taxon>Actinomycetota</taxon>
        <taxon>Actinomycetes</taxon>
        <taxon>Micrococcales</taxon>
        <taxon>Microbacteriaceae</taxon>
        <taxon>Cryobacterium</taxon>
    </lineage>
</organism>
<dbReference type="AlphaFoldDB" id="A0A3A5M8K5"/>
<sequence>MSVTAASNAVEAIAEAAADATSTVDVAELRALKNELTRFMMSYKFATDEMMTKINILKEEFGSIHDYSPIEHVSSRLKSPEGILKKALRKGYPLALESIRENIQDIAGIRITCSFISDTYRVRDMLINQRDVTVLLEKDYIQTPKANGYKSLHLIVAIPVFMSDRVQPVTVEVQIRTVAMDFWASLEHKIFYKYDGAVPDALVDDLKQAADASNRLDEKMEFLHDQVVALDTSPRDAADADMLNFAGLPPFPLPRNLLEAFVRGRSPVAPAAE</sequence>
<dbReference type="EMBL" id="QZVS01000096">
    <property type="protein sequence ID" value="RJT85303.1"/>
    <property type="molecule type" value="Genomic_DNA"/>
</dbReference>
<evidence type="ECO:0000313" key="3">
    <source>
        <dbReference type="Proteomes" id="UP000272015"/>
    </source>
</evidence>
<dbReference type="PANTHER" id="PTHR47837">
    <property type="entry name" value="GTP PYROPHOSPHOKINASE YJBM"/>
    <property type="match status" value="1"/>
</dbReference>
<gene>
    <name evidence="2" type="ORF">D6T64_19850</name>
</gene>
<evidence type="ECO:0000313" key="2">
    <source>
        <dbReference type="EMBL" id="RJT85303.1"/>
    </source>
</evidence>
<name>A0A3A5M8K5_9MICO</name>
<accession>A0A3A5M8K5</accession>
<feature type="domain" description="RelA/SpoT" evidence="1">
    <location>
        <begin position="75"/>
        <end position="198"/>
    </location>
</feature>
<dbReference type="PANTHER" id="PTHR47837:SF2">
    <property type="entry name" value="GTP PYROPHOSPHOKINASE YWAC"/>
    <property type="match status" value="1"/>
</dbReference>
<dbReference type="InterPro" id="IPR043519">
    <property type="entry name" value="NT_sf"/>
</dbReference>
<dbReference type="GO" id="GO:0015969">
    <property type="term" value="P:guanosine tetraphosphate metabolic process"/>
    <property type="evidence" value="ECO:0007669"/>
    <property type="project" value="InterPro"/>
</dbReference>
<dbReference type="SUPFAM" id="SSF81301">
    <property type="entry name" value="Nucleotidyltransferase"/>
    <property type="match status" value="1"/>
</dbReference>
<dbReference type="InterPro" id="IPR007685">
    <property type="entry name" value="RelA_SpoT"/>
</dbReference>
<keyword evidence="2" id="KW-0418">Kinase</keyword>
<dbReference type="GO" id="GO:0016301">
    <property type="term" value="F:kinase activity"/>
    <property type="evidence" value="ECO:0007669"/>
    <property type="project" value="UniProtKB-KW"/>
</dbReference>
<protein>
    <submittedName>
        <fullName evidence="2">GTP pyrophosphokinase family protein</fullName>
    </submittedName>
</protein>
<proteinExistence type="predicted"/>
<evidence type="ECO:0000259" key="1">
    <source>
        <dbReference type="SMART" id="SM00954"/>
    </source>
</evidence>
<dbReference type="Proteomes" id="UP000272015">
    <property type="component" value="Unassembled WGS sequence"/>
</dbReference>
<dbReference type="SMART" id="SM00954">
    <property type="entry name" value="RelA_SpoT"/>
    <property type="match status" value="1"/>
</dbReference>
<dbReference type="CDD" id="cd05399">
    <property type="entry name" value="NT_Rel-Spo_like"/>
    <property type="match status" value="1"/>
</dbReference>
<dbReference type="Gene3D" id="3.30.460.10">
    <property type="entry name" value="Beta Polymerase, domain 2"/>
    <property type="match status" value="1"/>
</dbReference>
<dbReference type="Gene3D" id="1.10.287.860">
    <property type="entry name" value="Nucleotidyltransferase"/>
    <property type="match status" value="1"/>
</dbReference>
<dbReference type="InterPro" id="IPR052366">
    <property type="entry name" value="GTP_Pyrophosphokinase"/>
</dbReference>
<comment type="caution">
    <text evidence="2">The sequence shown here is derived from an EMBL/GenBank/DDBJ whole genome shotgun (WGS) entry which is preliminary data.</text>
</comment>
<reference evidence="2 3" key="1">
    <citation type="submission" date="2018-09" db="EMBL/GenBank/DDBJ databases">
        <title>Novel species of Cryobacterium.</title>
        <authorList>
            <person name="Liu Q."/>
            <person name="Xin Y.-H."/>
        </authorList>
    </citation>
    <scope>NUCLEOTIDE SEQUENCE [LARGE SCALE GENOMIC DNA]</scope>
    <source>
        <strain evidence="2 3">Hh39</strain>
    </source>
</reference>
<dbReference type="OrthoDB" id="9789634at2"/>